<keyword evidence="3" id="KW-0808">Transferase</keyword>
<dbReference type="Gramene" id="KXG31955">
    <property type="protein sequence ID" value="KXG31955"/>
    <property type="gene ID" value="SORBI_3003G083800"/>
</dbReference>
<organism evidence="8 9">
    <name type="scientific">Sorghum bicolor</name>
    <name type="common">Sorghum</name>
    <name type="synonym">Sorghum vulgare</name>
    <dbReference type="NCBI Taxonomy" id="4558"/>
    <lineage>
        <taxon>Eukaryota</taxon>
        <taxon>Viridiplantae</taxon>
        <taxon>Streptophyta</taxon>
        <taxon>Embryophyta</taxon>
        <taxon>Tracheophyta</taxon>
        <taxon>Spermatophyta</taxon>
        <taxon>Magnoliopsida</taxon>
        <taxon>Liliopsida</taxon>
        <taxon>Poales</taxon>
        <taxon>Poaceae</taxon>
        <taxon>PACMAD clade</taxon>
        <taxon>Panicoideae</taxon>
        <taxon>Andropogonodae</taxon>
        <taxon>Andropogoneae</taxon>
        <taxon>Sorghinae</taxon>
        <taxon>Sorghum</taxon>
    </lineage>
</organism>
<reference evidence="8 9" key="1">
    <citation type="journal article" date="2009" name="Nature">
        <title>The Sorghum bicolor genome and the diversification of grasses.</title>
        <authorList>
            <person name="Paterson A.H."/>
            <person name="Bowers J.E."/>
            <person name="Bruggmann R."/>
            <person name="Dubchak I."/>
            <person name="Grimwood J."/>
            <person name="Gundlach H."/>
            <person name="Haberer G."/>
            <person name="Hellsten U."/>
            <person name="Mitros T."/>
            <person name="Poliakov A."/>
            <person name="Schmutz J."/>
            <person name="Spannagl M."/>
            <person name="Tang H."/>
            <person name="Wang X."/>
            <person name="Wicker T."/>
            <person name="Bharti A.K."/>
            <person name="Chapman J."/>
            <person name="Feltus F.A."/>
            <person name="Gowik U."/>
            <person name="Grigoriev I.V."/>
            <person name="Lyons E."/>
            <person name="Maher C.A."/>
            <person name="Martis M."/>
            <person name="Narechania A."/>
            <person name="Otillar R.P."/>
            <person name="Penning B.W."/>
            <person name="Salamov A.A."/>
            <person name="Wang Y."/>
            <person name="Zhang L."/>
            <person name="Carpita N.C."/>
            <person name="Freeling M."/>
            <person name="Gingle A.R."/>
            <person name="Hash C.T."/>
            <person name="Keller B."/>
            <person name="Klein P."/>
            <person name="Kresovich S."/>
            <person name="McCann M.C."/>
            <person name="Ming R."/>
            <person name="Peterson D.G."/>
            <person name="Mehboob-ur-Rahman"/>
            <person name="Ware D."/>
            <person name="Westhoff P."/>
            <person name="Mayer K.F."/>
            <person name="Messing J."/>
            <person name="Rokhsar D.S."/>
        </authorList>
    </citation>
    <scope>NUCLEOTIDE SEQUENCE [LARGE SCALE GENOMIC DNA]</scope>
    <source>
        <strain evidence="9">cv. BTx623</strain>
    </source>
</reference>
<evidence type="ECO:0000313" key="8">
    <source>
        <dbReference type="EMBL" id="KXG31955.1"/>
    </source>
</evidence>
<comment type="subcellular location">
    <subcellularLocation>
        <location evidence="1">Membrane</location>
        <topology evidence="1">Single-pass type II membrane protein</topology>
    </subcellularLocation>
</comment>
<evidence type="ECO:0000256" key="2">
    <source>
        <dbReference type="ARBA" id="ARBA00022676"/>
    </source>
</evidence>
<dbReference type="Proteomes" id="UP000000768">
    <property type="component" value="Chromosome 3"/>
</dbReference>
<dbReference type="InterPro" id="IPR003406">
    <property type="entry name" value="Glyco_trans_14"/>
</dbReference>
<keyword evidence="5" id="KW-0325">Glycoprotein</keyword>
<evidence type="ECO:0000313" key="9">
    <source>
        <dbReference type="Proteomes" id="UP000000768"/>
    </source>
</evidence>
<dbReference type="PANTHER" id="PTHR31042:SF73">
    <property type="match status" value="1"/>
</dbReference>
<keyword evidence="7" id="KW-1133">Transmembrane helix</keyword>
<dbReference type="GO" id="GO:0016020">
    <property type="term" value="C:membrane"/>
    <property type="evidence" value="ECO:0007669"/>
    <property type="project" value="UniProtKB-SubCell"/>
</dbReference>
<keyword evidence="2" id="KW-0328">Glycosyltransferase</keyword>
<dbReference type="InParanoid" id="A0A1B6Q265"/>
<evidence type="ECO:0000256" key="7">
    <source>
        <dbReference type="SAM" id="Phobius"/>
    </source>
</evidence>
<keyword evidence="4 7" id="KW-0472">Membrane</keyword>
<dbReference type="OrthoDB" id="627023at2759"/>
<keyword evidence="9" id="KW-1185">Reference proteome</keyword>
<proteinExistence type="predicted"/>
<evidence type="ECO:0000256" key="6">
    <source>
        <dbReference type="SAM" id="MobiDB-lite"/>
    </source>
</evidence>
<evidence type="ECO:0000256" key="1">
    <source>
        <dbReference type="ARBA" id="ARBA00004606"/>
    </source>
</evidence>
<feature type="compositionally biased region" description="Pro residues" evidence="6">
    <location>
        <begin position="65"/>
        <end position="97"/>
    </location>
</feature>
<dbReference type="Pfam" id="PF02485">
    <property type="entry name" value="Branch"/>
    <property type="match status" value="1"/>
</dbReference>
<dbReference type="OMA" id="WANISMI"/>
<evidence type="ECO:0000256" key="5">
    <source>
        <dbReference type="ARBA" id="ARBA00023180"/>
    </source>
</evidence>
<dbReference type="PANTHER" id="PTHR31042">
    <property type="entry name" value="CORE-2/I-BRANCHING BETA-1,6-N-ACETYLGLUCOSAMINYLTRANSFERASE FAMILY PROTEIN-RELATED"/>
    <property type="match status" value="1"/>
</dbReference>
<keyword evidence="7" id="KW-0812">Transmembrane</keyword>
<protein>
    <submittedName>
        <fullName evidence="8">Uncharacterized protein</fullName>
    </submittedName>
</protein>
<feature type="region of interest" description="Disordered" evidence="6">
    <location>
        <begin position="65"/>
        <end position="100"/>
    </location>
</feature>
<accession>A0A1B6Q265</accession>
<feature type="transmembrane region" description="Helical" evidence="7">
    <location>
        <begin position="21"/>
        <end position="40"/>
    </location>
</feature>
<sequence>MNDVNKAMAVSHHSHIGGKKLLNVVPMLILFSLGFVLGMTCNSKFPNLYLSSKFPNFYLSSAAPSPPPSPPPVPSSSSPPPPVPSSPPPAPLPPQNPDPQVGLARFLAPSSVVMHNMTDEELMWWASMTPKVRSTPYHRAPKVAFLFLAKGDLPLRPLWEKFFAGHQGLYSIYVHTDPSYTGSPPEDSVFYGRMIPSQKTIWGDVSLVAAERRLLANALLDIGNERFVLISESCIPLYNFTTVYAVVTGTNTSFVDVMVTPSRYNELFLERNNITMAQWRKGEEWFEMDRDLALEVVADGTYFPTFQERCVGLRNCLMDEHYVPTLLSVLRWPRSANRTLTFTDWKRRDGLYHPHRHGAAEVTPELVEEIRGGARSGGRSRNCSAYHDGATGVCFLFARKFTPDTLQPLLRLAPKVMGFG</sequence>
<dbReference type="EMBL" id="CM000762">
    <property type="protein sequence ID" value="KXG31955.1"/>
    <property type="molecule type" value="Genomic_DNA"/>
</dbReference>
<dbReference type="AlphaFoldDB" id="A0A1B6Q265"/>
<evidence type="ECO:0000256" key="4">
    <source>
        <dbReference type="ARBA" id="ARBA00023136"/>
    </source>
</evidence>
<dbReference type="FunCoup" id="A0A1B6Q265">
    <property type="interactions" value="1"/>
</dbReference>
<evidence type="ECO:0000256" key="3">
    <source>
        <dbReference type="ARBA" id="ARBA00022679"/>
    </source>
</evidence>
<name>A0A1B6Q265_SORBI</name>
<reference evidence="9" key="2">
    <citation type="journal article" date="2018" name="Plant J.">
        <title>The Sorghum bicolor reference genome: improved assembly, gene annotations, a transcriptome atlas, and signatures of genome organization.</title>
        <authorList>
            <person name="McCormick R.F."/>
            <person name="Truong S.K."/>
            <person name="Sreedasyam A."/>
            <person name="Jenkins J."/>
            <person name="Shu S."/>
            <person name="Sims D."/>
            <person name="Kennedy M."/>
            <person name="Amirebrahimi M."/>
            <person name="Weers B.D."/>
            <person name="McKinley B."/>
            <person name="Mattison A."/>
            <person name="Morishige D.T."/>
            <person name="Grimwood J."/>
            <person name="Schmutz J."/>
            <person name="Mullet J.E."/>
        </authorList>
    </citation>
    <scope>NUCLEOTIDE SEQUENCE [LARGE SCALE GENOMIC DNA]</scope>
    <source>
        <strain evidence="9">cv. BTx623</strain>
    </source>
</reference>
<dbReference type="eggNOG" id="ENOG502RRRZ">
    <property type="taxonomic scope" value="Eukaryota"/>
</dbReference>
<dbReference type="GO" id="GO:0016757">
    <property type="term" value="F:glycosyltransferase activity"/>
    <property type="evidence" value="ECO:0007669"/>
    <property type="project" value="UniProtKB-KW"/>
</dbReference>
<gene>
    <name evidence="8" type="ORF">SORBI_3003G083800</name>
</gene>
<dbReference type="InterPro" id="IPR044174">
    <property type="entry name" value="BC10-like"/>
</dbReference>